<dbReference type="OrthoDB" id="3595805at2759"/>
<dbReference type="Pfam" id="PF22936">
    <property type="entry name" value="Pol_BBD"/>
    <property type="match status" value="1"/>
</dbReference>
<keyword evidence="1" id="KW-0175">Coiled coil</keyword>
<evidence type="ECO:0000313" key="4">
    <source>
        <dbReference type="EMBL" id="CAG8972819.1"/>
    </source>
</evidence>
<comment type="caution">
    <text evidence="4">The sequence shown here is derived from an EMBL/GenBank/DDBJ whole genome shotgun (WGS) entry which is preliminary data.</text>
</comment>
<gene>
    <name evidence="4" type="ORF">HYALB_00007744</name>
</gene>
<dbReference type="InterPro" id="IPR054722">
    <property type="entry name" value="PolX-like_BBD"/>
</dbReference>
<accession>A0A9N9LI79</accession>
<protein>
    <recommendedName>
        <fullName evidence="3">Retrovirus-related Pol polyprotein from transposon TNT 1-94-like beta-barrel domain-containing protein</fullName>
    </recommendedName>
</protein>
<feature type="compositionally biased region" description="Low complexity" evidence="2">
    <location>
        <begin position="238"/>
        <end position="250"/>
    </location>
</feature>
<dbReference type="AlphaFoldDB" id="A0A9N9LI79"/>
<evidence type="ECO:0000259" key="3">
    <source>
        <dbReference type="Pfam" id="PF22936"/>
    </source>
</evidence>
<organism evidence="4 5">
    <name type="scientific">Hymenoscyphus albidus</name>
    <dbReference type="NCBI Taxonomy" id="595503"/>
    <lineage>
        <taxon>Eukaryota</taxon>
        <taxon>Fungi</taxon>
        <taxon>Dikarya</taxon>
        <taxon>Ascomycota</taxon>
        <taxon>Pezizomycotina</taxon>
        <taxon>Leotiomycetes</taxon>
        <taxon>Helotiales</taxon>
        <taxon>Helotiaceae</taxon>
        <taxon>Hymenoscyphus</taxon>
    </lineage>
</organism>
<evidence type="ECO:0000256" key="2">
    <source>
        <dbReference type="SAM" id="MobiDB-lite"/>
    </source>
</evidence>
<proteinExistence type="predicted"/>
<feature type="domain" description="Retrovirus-related Pol polyprotein from transposon TNT 1-94-like beta-barrel" evidence="3">
    <location>
        <begin position="411"/>
        <end position="488"/>
    </location>
</feature>
<reference evidence="4" key="1">
    <citation type="submission" date="2021-07" db="EMBL/GenBank/DDBJ databases">
        <authorList>
            <person name="Durling M."/>
        </authorList>
    </citation>
    <scope>NUCLEOTIDE SEQUENCE</scope>
</reference>
<dbReference type="Proteomes" id="UP000701801">
    <property type="component" value="Unassembled WGS sequence"/>
</dbReference>
<evidence type="ECO:0000313" key="5">
    <source>
        <dbReference type="Proteomes" id="UP000701801"/>
    </source>
</evidence>
<keyword evidence="5" id="KW-1185">Reference proteome</keyword>
<feature type="coiled-coil region" evidence="1">
    <location>
        <begin position="67"/>
        <end position="94"/>
    </location>
</feature>
<evidence type="ECO:0000256" key="1">
    <source>
        <dbReference type="SAM" id="Coils"/>
    </source>
</evidence>
<sequence length="706" mass="81253">MPEVQKMILDTTSSWRNWIATVKEMALYGDTDVWSFIDPDLASQPPQPSKPTRPIVDFEEISNPEGREVFRYEIQFYQEDLREYERRIRVLGNIRTWIREHISITNYVFIREEITVWKSIRNLKDHLAPTDQARKFEMIKEYAKLKKYSKSQKVEAYIQDWETTVAECLLLRLPDVAEERPQEDFTAAIAGIDSQFASNMQFKYSELRSESQPILEFTKLTQMFRDHYRRTEALKPYSSPGSSSAFTASTEGESYKGTKRGEEKEKRECLCGVKHAWKQCPYLVPEKAVGVQLDQEIVTKINEKLESLPWLAKLVFNATKYSIRATTSPETPTAAGKAVASTRRIRLPPMPLEDFEQTSKATFSARIQRSTPQPINIEKHSFNTSKNHNLQKSMKTQSHQYKGDLTFYNAWILDGGSESNICNDAGRSDFTTTHKAAPDDVILSGKSRYKIESYGTTKIWIDAPEGRRFFTLTDVALVPGYMTNIVMEEAVIKARVYRYTKNPETLIDNDGQVFCTLKPLGKLFAFELDVPIEKRRRALTTTKASGHSQEPQKPVEIDRVLQCQPEHTKEEPFWIDQDVIISPEKSTENEPTLQETLDLQPMTLEPSPEPSTESNSQASEILGGQNQNRLESPLSAPPTSKTTENLLQEGGNQIMKPPTTKIHHRDTLPVQLINWKERLKHLLKHSWLYSNGLEWDTLLYLIWFYT</sequence>
<feature type="region of interest" description="Disordered" evidence="2">
    <location>
        <begin position="235"/>
        <end position="261"/>
    </location>
</feature>
<dbReference type="EMBL" id="CAJVRM010000056">
    <property type="protein sequence ID" value="CAG8972819.1"/>
    <property type="molecule type" value="Genomic_DNA"/>
</dbReference>
<name>A0A9N9LI79_9HELO</name>